<organism evidence="1">
    <name type="scientific">Culex pipiens</name>
    <name type="common">House mosquito</name>
    <dbReference type="NCBI Taxonomy" id="7175"/>
    <lineage>
        <taxon>Eukaryota</taxon>
        <taxon>Metazoa</taxon>
        <taxon>Ecdysozoa</taxon>
        <taxon>Arthropoda</taxon>
        <taxon>Hexapoda</taxon>
        <taxon>Insecta</taxon>
        <taxon>Pterygota</taxon>
        <taxon>Neoptera</taxon>
        <taxon>Endopterygota</taxon>
        <taxon>Diptera</taxon>
        <taxon>Nematocera</taxon>
        <taxon>Culicoidea</taxon>
        <taxon>Culicidae</taxon>
        <taxon>Culicinae</taxon>
        <taxon>Culicini</taxon>
        <taxon>Culex</taxon>
        <taxon>Culex</taxon>
    </lineage>
</organism>
<name>A0A8D8GD45_CULPI</name>
<accession>A0A8D8GD45</accession>
<dbReference type="EMBL" id="HBUE01147037">
    <property type="protein sequence ID" value="CAG6503456.1"/>
    <property type="molecule type" value="Transcribed_RNA"/>
</dbReference>
<sequence length="178" mass="19698">MGDLVSLAKLAKGILLSSQPSLVTMNPNIATRFSFCWYGTPEMINSFTFSTRPIDAFARSTSCRTPETESASRSILLPHSVLNAARESSSPSILLSRSCLKLSSLASILLHKSSIDMIESGSLSLLGRLFMLPSKRELTESDRPAREETDMERVIRQFMCITVGQFLRASLGMVFRRS</sequence>
<protein>
    <submittedName>
        <fullName evidence="1">(northern house mosquito) hypothetical protein</fullName>
    </submittedName>
</protein>
<evidence type="ECO:0000313" key="1">
    <source>
        <dbReference type="EMBL" id="CAG6503456.1"/>
    </source>
</evidence>
<reference evidence="1" key="1">
    <citation type="submission" date="2021-05" db="EMBL/GenBank/DDBJ databases">
        <authorList>
            <person name="Alioto T."/>
            <person name="Alioto T."/>
            <person name="Gomez Garrido J."/>
        </authorList>
    </citation>
    <scope>NUCLEOTIDE SEQUENCE</scope>
</reference>
<proteinExistence type="predicted"/>
<dbReference type="AlphaFoldDB" id="A0A8D8GD45"/>
<dbReference type="EMBL" id="HBUE01251961">
    <property type="protein sequence ID" value="CAG6554713.1"/>
    <property type="molecule type" value="Transcribed_RNA"/>
</dbReference>